<dbReference type="InterPro" id="IPR036020">
    <property type="entry name" value="WW_dom_sf"/>
</dbReference>
<comment type="subcellular location">
    <subcellularLocation>
        <location evidence="1">Cytoplasm</location>
    </subcellularLocation>
</comment>
<reference evidence="6 8" key="1">
    <citation type="submission" date="2019-12" db="EMBL/GenBank/DDBJ databases">
        <authorList>
            <person name="Alioto T."/>
            <person name="Alioto T."/>
            <person name="Gomez Garrido J."/>
        </authorList>
    </citation>
    <scope>NUCLEOTIDE SEQUENCE [LARGE SCALE GENOMIC DNA]</scope>
</reference>
<dbReference type="Gramene" id="OE9A042629T1">
    <property type="protein sequence ID" value="OE9A042629C1"/>
    <property type="gene ID" value="OE9A042629"/>
</dbReference>
<keyword evidence="2" id="KW-0963">Cytoplasm</keyword>
<dbReference type="Proteomes" id="UP000594638">
    <property type="component" value="Unassembled WGS sequence"/>
</dbReference>
<keyword evidence="3" id="KW-0597">Phosphoprotein</keyword>
<dbReference type="PANTHER" id="PTHR14791">
    <property type="entry name" value="BOMB/KIRA PROTEINS"/>
    <property type="match status" value="1"/>
</dbReference>
<name>A0A8S0Q4L2_OLEEU</name>
<dbReference type="PROSITE" id="PS50020">
    <property type="entry name" value="WW_DOMAIN_2"/>
    <property type="match status" value="1"/>
</dbReference>
<gene>
    <name evidence="6" type="ORF">OLEA9_A042629</name>
    <name evidence="7" type="ORF">OLEA9_A057657</name>
</gene>
<comment type="caution">
    <text evidence="6">The sequence shown here is derived from an EMBL/GenBank/DDBJ whole genome shotgun (WGS) entry which is preliminary data.</text>
</comment>
<dbReference type="AlphaFoldDB" id="A0A8S0Q4L2"/>
<organism evidence="6 8">
    <name type="scientific">Olea europaea subsp. europaea</name>
    <dbReference type="NCBI Taxonomy" id="158383"/>
    <lineage>
        <taxon>Eukaryota</taxon>
        <taxon>Viridiplantae</taxon>
        <taxon>Streptophyta</taxon>
        <taxon>Embryophyta</taxon>
        <taxon>Tracheophyta</taxon>
        <taxon>Spermatophyta</taxon>
        <taxon>Magnoliopsida</taxon>
        <taxon>eudicotyledons</taxon>
        <taxon>Gunneridae</taxon>
        <taxon>Pentapetalae</taxon>
        <taxon>asterids</taxon>
        <taxon>lamiids</taxon>
        <taxon>Lamiales</taxon>
        <taxon>Oleaceae</taxon>
        <taxon>Oleeae</taxon>
        <taxon>Olea</taxon>
    </lineage>
</organism>
<feature type="domain" description="WW" evidence="5">
    <location>
        <begin position="74"/>
        <end position="108"/>
    </location>
</feature>
<dbReference type="EMBL" id="CACTIH010009240">
    <property type="protein sequence ID" value="CAA3028134.1"/>
    <property type="molecule type" value="Genomic_DNA"/>
</dbReference>
<dbReference type="Gene3D" id="2.20.70.10">
    <property type="match status" value="1"/>
</dbReference>
<feature type="region of interest" description="Disordered" evidence="4">
    <location>
        <begin position="26"/>
        <end position="62"/>
    </location>
</feature>
<dbReference type="PANTHER" id="PTHR14791:SF29">
    <property type="entry name" value="PROTEIN KIBRA"/>
    <property type="match status" value="1"/>
</dbReference>
<dbReference type="EMBL" id="CACTIH010000642">
    <property type="protein sequence ID" value="CAA2961844.1"/>
    <property type="molecule type" value="Genomic_DNA"/>
</dbReference>
<evidence type="ECO:0000313" key="6">
    <source>
        <dbReference type="EMBL" id="CAA2961844.1"/>
    </source>
</evidence>
<feature type="compositionally biased region" description="Basic and acidic residues" evidence="4">
    <location>
        <begin position="104"/>
        <end position="118"/>
    </location>
</feature>
<evidence type="ECO:0000259" key="5">
    <source>
        <dbReference type="PROSITE" id="PS50020"/>
    </source>
</evidence>
<dbReference type="Gramene" id="OE9A057657T1">
    <property type="protein sequence ID" value="OE9A057657C1"/>
    <property type="gene ID" value="OE9A057657"/>
</dbReference>
<accession>A0A8S0Q4L2</accession>
<dbReference type="OrthoDB" id="1930512at2759"/>
<dbReference type="SUPFAM" id="SSF51045">
    <property type="entry name" value="WW domain"/>
    <property type="match status" value="1"/>
</dbReference>
<protein>
    <submittedName>
        <fullName evidence="6">Humj1 family</fullName>
    </submittedName>
</protein>
<evidence type="ECO:0000256" key="1">
    <source>
        <dbReference type="ARBA" id="ARBA00004496"/>
    </source>
</evidence>
<feature type="compositionally biased region" description="Low complexity" evidence="4">
    <location>
        <begin position="32"/>
        <end position="41"/>
    </location>
</feature>
<keyword evidence="8" id="KW-1185">Reference proteome</keyword>
<dbReference type="GO" id="GO:0005737">
    <property type="term" value="C:cytoplasm"/>
    <property type="evidence" value="ECO:0007669"/>
    <property type="project" value="UniProtKB-SubCell"/>
</dbReference>
<dbReference type="InterPro" id="IPR001202">
    <property type="entry name" value="WW_dom"/>
</dbReference>
<evidence type="ECO:0000256" key="2">
    <source>
        <dbReference type="ARBA" id="ARBA00022490"/>
    </source>
</evidence>
<evidence type="ECO:0000256" key="3">
    <source>
        <dbReference type="ARBA" id="ARBA00022553"/>
    </source>
</evidence>
<evidence type="ECO:0000313" key="8">
    <source>
        <dbReference type="Proteomes" id="UP000594638"/>
    </source>
</evidence>
<evidence type="ECO:0000313" key="7">
    <source>
        <dbReference type="EMBL" id="CAA3028134.1"/>
    </source>
</evidence>
<evidence type="ECO:0000256" key="4">
    <source>
        <dbReference type="SAM" id="MobiDB-lite"/>
    </source>
</evidence>
<dbReference type="InterPro" id="IPR051105">
    <property type="entry name" value="WWC/KIBRA_Hippo_Reg"/>
</dbReference>
<sequence>MAHNQTLPNMETITSSIESSLENGSLNHLKMSSSSGSNSGVSVGGSGGSVTGQCGSDSQKRHHFSKTIELKSEIPLPEYWEQFLDMQTGEIYYKNRKTGIKVTEDPRTTAAEDDRGSYDRQGSSSESTASSSTDRWSHKGDRFVDEFTIFVAVGCKECLMYYMVPKLSKDCPRCHGPLLRF</sequence>
<proteinExistence type="predicted"/>
<feature type="compositionally biased region" description="Low complexity" evidence="4">
    <location>
        <begin position="123"/>
        <end position="133"/>
    </location>
</feature>
<feature type="region of interest" description="Disordered" evidence="4">
    <location>
        <begin position="104"/>
        <end position="137"/>
    </location>
</feature>